<dbReference type="EMBL" id="BGZK01000781">
    <property type="protein sequence ID" value="GBP60205.1"/>
    <property type="molecule type" value="Genomic_DNA"/>
</dbReference>
<evidence type="ECO:0000313" key="2">
    <source>
        <dbReference type="Proteomes" id="UP000299102"/>
    </source>
</evidence>
<name>A0A4C1XDE7_EUMVA</name>
<gene>
    <name evidence="1" type="ORF">EVAR_81350_1</name>
</gene>
<evidence type="ECO:0000313" key="1">
    <source>
        <dbReference type="EMBL" id="GBP60205.1"/>
    </source>
</evidence>
<accession>A0A4C1XDE7</accession>
<keyword evidence="2" id="KW-1185">Reference proteome</keyword>
<proteinExistence type="predicted"/>
<reference evidence="1 2" key="1">
    <citation type="journal article" date="2019" name="Commun. Biol.">
        <title>The bagworm genome reveals a unique fibroin gene that provides high tensile strength.</title>
        <authorList>
            <person name="Kono N."/>
            <person name="Nakamura H."/>
            <person name="Ohtoshi R."/>
            <person name="Tomita M."/>
            <person name="Numata K."/>
            <person name="Arakawa K."/>
        </authorList>
    </citation>
    <scope>NUCLEOTIDE SEQUENCE [LARGE SCALE GENOMIC DNA]</scope>
</reference>
<protein>
    <submittedName>
        <fullName evidence="1">Uncharacterized protein</fullName>
    </submittedName>
</protein>
<comment type="caution">
    <text evidence="1">The sequence shown here is derived from an EMBL/GenBank/DDBJ whole genome shotgun (WGS) entry which is preliminary data.</text>
</comment>
<sequence length="184" mass="20798">MIQKSKRQSTVRLLQSKPILKKVKLVRSEVNVRFSGKRIKERALVARWRTVDFAPSEPENGFMRRPPVAQFYGDIRRNAKSPRRLMQFTHYTLSAFAPSVACRDKILVRYYTLIEYIGEVAASVVAFRPESESSDDPLSVHHLIPPASATTLSTKYPIPSQDAANELVTSLRLGVSLVAVITNW</sequence>
<organism evidence="1 2">
    <name type="scientific">Eumeta variegata</name>
    <name type="common">Bagworm moth</name>
    <name type="synonym">Eumeta japonica</name>
    <dbReference type="NCBI Taxonomy" id="151549"/>
    <lineage>
        <taxon>Eukaryota</taxon>
        <taxon>Metazoa</taxon>
        <taxon>Ecdysozoa</taxon>
        <taxon>Arthropoda</taxon>
        <taxon>Hexapoda</taxon>
        <taxon>Insecta</taxon>
        <taxon>Pterygota</taxon>
        <taxon>Neoptera</taxon>
        <taxon>Endopterygota</taxon>
        <taxon>Lepidoptera</taxon>
        <taxon>Glossata</taxon>
        <taxon>Ditrysia</taxon>
        <taxon>Tineoidea</taxon>
        <taxon>Psychidae</taxon>
        <taxon>Oiketicinae</taxon>
        <taxon>Eumeta</taxon>
    </lineage>
</organism>
<dbReference type="Proteomes" id="UP000299102">
    <property type="component" value="Unassembled WGS sequence"/>
</dbReference>
<dbReference type="AlphaFoldDB" id="A0A4C1XDE7"/>